<sequence length="458" mass="50991">MAFATINSTPPTHTPAQISTQIPTIEDAFGAEPALKKRIYDAIGSTPQYFSLFEDIARYTSSLRTRNANSVQPIQVVRDEPAAKKRKLENGTDYGTGGAQSTADLKTHKALQFYMQDVSFSMPQRKKLTLEITAGNKYLRARNQTSKEVEFGVPLDRVQHVLCLPVPEKTQRQFNFCIIPQYADGINPPPNGVPAPEAIMWTINDGPAKTAFSGHGQQIGNQEGETAEDLVRRELNENLSHTQVIRPCAQEFASAMPEGHRKGEMAYHVKAFRGSKEGYLFFLSTGIFFGYKKPLLFFAFENIDSISYTSVLQRTFNLNIVARALGSDETQEFEFSMIDQADYSGIDTYIKTHRLQDASLAEARRAKRYNINGTKTEENAEAASQEAEESELQKAQRELEDQEDEEEEDYDPGSEGESEGSGSSSEENSDDDQDDDADGKLVAEELGSEAEDVPEDEL</sequence>
<dbReference type="InterPro" id="IPR011993">
    <property type="entry name" value="PH-like_dom_sf"/>
</dbReference>
<evidence type="ECO:0000256" key="3">
    <source>
        <dbReference type="ARBA" id="ARBA00038654"/>
    </source>
</evidence>
<feature type="domain" description="Histone chaperone RTT106/FACT complex subunit SPT16-like middle" evidence="5">
    <location>
        <begin position="266"/>
        <end position="360"/>
    </location>
</feature>
<dbReference type="GO" id="GO:0031491">
    <property type="term" value="F:nucleosome binding"/>
    <property type="evidence" value="ECO:0007669"/>
    <property type="project" value="TreeGrafter"/>
</dbReference>
<evidence type="ECO:0000313" key="6">
    <source>
        <dbReference type="EMBL" id="AFT91374.1"/>
    </source>
</evidence>
<dbReference type="Pfam" id="PF08512">
    <property type="entry name" value="Rttp106-like_middle"/>
    <property type="match status" value="1"/>
</dbReference>
<comment type="similarity">
    <text evidence="1">Belongs to the RTT106 family.</text>
</comment>
<feature type="compositionally biased region" description="Acidic residues" evidence="4">
    <location>
        <begin position="446"/>
        <end position="458"/>
    </location>
</feature>
<organism evidence="6">
    <name type="scientific">Aspergillus rugulosus</name>
    <name type="common">Emericella rugulosa</name>
    <dbReference type="NCBI Taxonomy" id="41736"/>
    <lineage>
        <taxon>Eukaryota</taxon>
        <taxon>Fungi</taxon>
        <taxon>Dikarya</taxon>
        <taxon>Ascomycota</taxon>
        <taxon>Pezizomycotina</taxon>
        <taxon>Eurotiomycetes</taxon>
        <taxon>Eurotiomycetidae</taxon>
        <taxon>Eurotiales</taxon>
        <taxon>Aspergillaceae</taxon>
        <taxon>Aspergillus</taxon>
        <taxon>Aspergillus subgen. Nidulantes</taxon>
    </lineage>
</organism>
<dbReference type="AlphaFoldDB" id="K0E676"/>
<evidence type="ECO:0000256" key="4">
    <source>
        <dbReference type="SAM" id="MobiDB-lite"/>
    </source>
</evidence>
<feature type="region of interest" description="Disordered" evidence="4">
    <location>
        <begin position="82"/>
        <end position="101"/>
    </location>
</feature>
<evidence type="ECO:0000259" key="5">
    <source>
        <dbReference type="SMART" id="SM01287"/>
    </source>
</evidence>
<evidence type="ECO:0000256" key="2">
    <source>
        <dbReference type="ARBA" id="ARBA00037550"/>
    </source>
</evidence>
<feature type="compositionally biased region" description="Acidic residues" evidence="4">
    <location>
        <begin position="400"/>
        <end position="418"/>
    </location>
</feature>
<dbReference type="SUPFAM" id="SSF50729">
    <property type="entry name" value="PH domain-like"/>
    <property type="match status" value="1"/>
</dbReference>
<dbReference type="EMBL" id="JX421684">
    <property type="protein sequence ID" value="AFT91374.1"/>
    <property type="molecule type" value="Genomic_DNA"/>
</dbReference>
<dbReference type="GO" id="GO:0042393">
    <property type="term" value="F:histone binding"/>
    <property type="evidence" value="ECO:0007669"/>
    <property type="project" value="TreeGrafter"/>
</dbReference>
<dbReference type="SMART" id="SM01287">
    <property type="entry name" value="Rtt106"/>
    <property type="match status" value="1"/>
</dbReference>
<proteinExistence type="inferred from homology"/>
<dbReference type="Gene3D" id="2.30.29.120">
    <property type="match status" value="1"/>
</dbReference>
<dbReference type="PANTHER" id="PTHR45849">
    <property type="entry name" value="FACT COMPLEX SUBUNIT SSRP1"/>
    <property type="match status" value="1"/>
</dbReference>
<reference evidence="6" key="1">
    <citation type="journal article" date="2012" name="J. Am. Chem. Soc.">
        <title>Identification and characterization of the echinocandin B biosynthetic gene cluster from Emericella rugulosa NRRL 11440.</title>
        <authorList>
            <person name="Cacho R.A."/>
            <person name="Jiang W."/>
            <person name="Chooi Y.H."/>
            <person name="Walsh C.T."/>
            <person name="Tang Y."/>
        </authorList>
    </citation>
    <scope>NUCLEOTIDE SEQUENCE</scope>
    <source>
        <strain evidence="6">NRRL 11440</strain>
    </source>
</reference>
<evidence type="ECO:0000256" key="1">
    <source>
        <dbReference type="ARBA" id="ARBA00006159"/>
    </source>
</evidence>
<dbReference type="InterPro" id="IPR050454">
    <property type="entry name" value="RTT106/SSRP1_HistChap/FACT"/>
</dbReference>
<name>K0E676_ASPRU</name>
<protein>
    <recommendedName>
        <fullName evidence="5">Histone chaperone RTT106/FACT complex subunit SPT16-like middle domain-containing protein</fullName>
    </recommendedName>
</protein>
<comment type="subunit">
    <text evidence="3">Interacts with histones H3 and H4.</text>
</comment>
<feature type="compositionally biased region" description="Acidic residues" evidence="4">
    <location>
        <begin position="427"/>
        <end position="437"/>
    </location>
</feature>
<comment type="function">
    <text evidence="2">Histones H3 and H4 chaperone involved in the nucleosome formation and heterochromatin silencing. Required for the deposition of H3K56ac-carrying H3-H4 complex onto newly-replicated DNA. Plays a role in the transcriptional regulation of the cell-cycle dependent histone genes by creating a repressive structure at the core histone gene promoter.</text>
</comment>
<feature type="region of interest" description="Disordered" evidence="4">
    <location>
        <begin position="371"/>
        <end position="458"/>
    </location>
</feature>
<dbReference type="InterPro" id="IPR013719">
    <property type="entry name" value="RTT106/SPT16-like_middle_dom"/>
</dbReference>
<dbReference type="PANTHER" id="PTHR45849:SF3">
    <property type="entry name" value="HISTONE CHAPERONE RTT106"/>
    <property type="match status" value="1"/>
</dbReference>
<accession>K0E676</accession>
<dbReference type="Gene3D" id="2.30.29.30">
    <property type="entry name" value="Pleckstrin-homology domain (PH domain)/Phosphotyrosine-binding domain (PTB)"/>
    <property type="match status" value="1"/>
</dbReference>